<evidence type="ECO:0000256" key="1">
    <source>
        <dbReference type="SAM" id="Coils"/>
    </source>
</evidence>
<dbReference type="Proteomes" id="UP000031866">
    <property type="component" value="Chromosome"/>
</dbReference>
<proteinExistence type="predicted"/>
<accession>A0A0B5Q6B0</accession>
<dbReference type="RefSeq" id="WP_041894689.1">
    <property type="nucleotide sequence ID" value="NZ_CP010086.2"/>
</dbReference>
<dbReference type="STRING" id="1520.LF65_01101"/>
<sequence length="171" mass="19676">MKKKNIMSFILLLILSFSLIGCNLKDDYILQTKEDTDEKPSADKVNEVFESDKMKELMDKLKSSPKEISDKVNEVDSDTTRVMKELNDKADELTDEINNADFEGKSEDIKNKFDDISNKLDEIKDNVDDAKDRADTFKDPIDKKQVTDTVDEFTSHMNNLERAIDRIATTR</sequence>
<gene>
    <name evidence="2" type="ORF">LF65_01101</name>
</gene>
<keyword evidence="1" id="KW-0175">Coiled coil</keyword>
<evidence type="ECO:0000313" key="2">
    <source>
        <dbReference type="EMBL" id="AJG97719.1"/>
    </source>
</evidence>
<dbReference type="EMBL" id="CP010086">
    <property type="protein sequence ID" value="AJG97719.1"/>
    <property type="molecule type" value="Genomic_DNA"/>
</dbReference>
<name>A0A0B5Q6B0_CLOBE</name>
<dbReference type="KEGG" id="cbei:LF65_01101"/>
<dbReference type="OrthoDB" id="1905049at2"/>
<evidence type="ECO:0008006" key="4">
    <source>
        <dbReference type="Google" id="ProtNLM"/>
    </source>
</evidence>
<evidence type="ECO:0000313" key="3">
    <source>
        <dbReference type="Proteomes" id="UP000031866"/>
    </source>
</evidence>
<dbReference type="PROSITE" id="PS51257">
    <property type="entry name" value="PROKAR_LIPOPROTEIN"/>
    <property type="match status" value="1"/>
</dbReference>
<feature type="coiled-coil region" evidence="1">
    <location>
        <begin position="83"/>
        <end position="163"/>
    </location>
</feature>
<reference evidence="3" key="1">
    <citation type="submission" date="2014-12" db="EMBL/GenBank/DDBJ databases">
        <title>Genome sequence of Clostridium beijerinckii strain 59B.</title>
        <authorList>
            <person name="Little G.T."/>
            <person name="Minton N.P."/>
        </authorList>
    </citation>
    <scope>NUCLEOTIDE SEQUENCE [LARGE SCALE GENOMIC DNA]</scope>
    <source>
        <strain evidence="3">59B</strain>
    </source>
</reference>
<organism evidence="2 3">
    <name type="scientific">Clostridium beijerinckii</name>
    <name type="common">Clostridium MP</name>
    <dbReference type="NCBI Taxonomy" id="1520"/>
    <lineage>
        <taxon>Bacteria</taxon>
        <taxon>Bacillati</taxon>
        <taxon>Bacillota</taxon>
        <taxon>Clostridia</taxon>
        <taxon>Eubacteriales</taxon>
        <taxon>Clostridiaceae</taxon>
        <taxon>Clostridium</taxon>
    </lineage>
</organism>
<dbReference type="Gene3D" id="1.10.287.950">
    <property type="entry name" value="Methyl-accepting chemotaxis protein"/>
    <property type="match status" value="1"/>
</dbReference>
<dbReference type="AlphaFoldDB" id="A0A0B5Q6B0"/>
<protein>
    <recommendedName>
        <fullName evidence="4">Lipoprotein</fullName>
    </recommendedName>
</protein>